<dbReference type="AlphaFoldDB" id="A0A3D8IAD6"/>
<reference evidence="1 2" key="1">
    <citation type="submission" date="2018-04" db="EMBL/GenBank/DDBJ databases">
        <title>Novel Campyloabacter and Helicobacter Species and Strains.</title>
        <authorList>
            <person name="Mannion A.J."/>
            <person name="Shen Z."/>
            <person name="Fox J.G."/>
        </authorList>
    </citation>
    <scope>NUCLEOTIDE SEQUENCE [LARGE SCALE GENOMIC DNA]</scope>
    <source>
        <strain evidence="1 2">MIT 17-337</strain>
    </source>
</reference>
<dbReference type="Proteomes" id="UP000256379">
    <property type="component" value="Unassembled WGS sequence"/>
</dbReference>
<dbReference type="OrthoDB" id="5330055at2"/>
<proteinExistence type="predicted"/>
<dbReference type="RefSeq" id="WP_115543767.1">
    <property type="nucleotide sequence ID" value="NZ_NXLQ01000035.1"/>
</dbReference>
<name>A0A3D8IAD6_9HELI</name>
<comment type="caution">
    <text evidence="1">The sequence shown here is derived from an EMBL/GenBank/DDBJ whole genome shotgun (WGS) entry which is preliminary data.</text>
</comment>
<sequence>MKTIKFEQLKKKAMQNEGFKKEWDLQTPFWNLQEQLIAARIQANLTQADIAKNECKTKYYCLFCNKE</sequence>
<protein>
    <submittedName>
        <fullName evidence="1">Uncharacterized protein</fullName>
    </submittedName>
</protein>
<dbReference type="EMBL" id="NXLQ01000035">
    <property type="protein sequence ID" value="RDU62112.1"/>
    <property type="molecule type" value="Genomic_DNA"/>
</dbReference>
<accession>A0A3D8IAD6</accession>
<keyword evidence="2" id="KW-1185">Reference proteome</keyword>
<organism evidence="1 2">
    <name type="scientific">Helicobacter didelphidarum</name>
    <dbReference type="NCBI Taxonomy" id="2040648"/>
    <lineage>
        <taxon>Bacteria</taxon>
        <taxon>Pseudomonadati</taxon>
        <taxon>Campylobacterota</taxon>
        <taxon>Epsilonproteobacteria</taxon>
        <taxon>Campylobacterales</taxon>
        <taxon>Helicobacteraceae</taxon>
        <taxon>Helicobacter</taxon>
    </lineage>
</organism>
<gene>
    <name evidence="1" type="ORF">CQA53_09520</name>
</gene>
<evidence type="ECO:0000313" key="2">
    <source>
        <dbReference type="Proteomes" id="UP000256379"/>
    </source>
</evidence>
<evidence type="ECO:0000313" key="1">
    <source>
        <dbReference type="EMBL" id="RDU62112.1"/>
    </source>
</evidence>